<gene>
    <name evidence="7" type="ORF">GPM918_LOCUS17277</name>
    <name evidence="8" type="ORF">SRO942_LOCUS17276</name>
</gene>
<sequence length="260" mass="30599">MIKQPSIRKAAFNIEYLISSPNDNDRSTHSFDNDLTSIRTQSILSSYPSLPFVHPLTNILCSINPYVGILTNSYNSSTTNYTNIEELNNKITHHKTKYQKYSHKYSHKRQYHQKFGNRSISTEEQNSLINRAHESTFDSLTTSINDKLIPFEFKRMRTAFTSTQLLELEREFSTSMYLSRLRRIEIASYLNLTEKQVKIWFQNRRVKYKKEGVNDQQSSVATSLRTLPKEAPKKYLRTCQNNRISINQKKYLLNHKKQEL</sequence>
<evidence type="ECO:0000256" key="3">
    <source>
        <dbReference type="ARBA" id="ARBA00023242"/>
    </source>
</evidence>
<name>A0A814LUD9_9BILA</name>
<feature type="domain" description="Homeobox" evidence="6">
    <location>
        <begin position="151"/>
        <end position="211"/>
    </location>
</feature>
<dbReference type="InterPro" id="IPR009057">
    <property type="entry name" value="Homeodomain-like_sf"/>
</dbReference>
<evidence type="ECO:0000256" key="4">
    <source>
        <dbReference type="PROSITE-ProRule" id="PRU00108"/>
    </source>
</evidence>
<dbReference type="EMBL" id="CAJNOQ010004713">
    <property type="protein sequence ID" value="CAF1071023.1"/>
    <property type="molecule type" value="Genomic_DNA"/>
</dbReference>
<evidence type="ECO:0000313" key="7">
    <source>
        <dbReference type="EMBL" id="CAF1071023.1"/>
    </source>
</evidence>
<organism evidence="7 9">
    <name type="scientific">Didymodactylos carnosus</name>
    <dbReference type="NCBI Taxonomy" id="1234261"/>
    <lineage>
        <taxon>Eukaryota</taxon>
        <taxon>Metazoa</taxon>
        <taxon>Spiralia</taxon>
        <taxon>Gnathifera</taxon>
        <taxon>Rotifera</taxon>
        <taxon>Eurotatoria</taxon>
        <taxon>Bdelloidea</taxon>
        <taxon>Philodinida</taxon>
        <taxon>Philodinidae</taxon>
        <taxon>Didymodactylos</taxon>
    </lineage>
</organism>
<dbReference type="InterPro" id="IPR017970">
    <property type="entry name" value="Homeobox_CS"/>
</dbReference>
<keyword evidence="9" id="KW-1185">Reference proteome</keyword>
<dbReference type="InterPro" id="IPR042191">
    <property type="entry name" value="GSH1/2"/>
</dbReference>
<dbReference type="InterPro" id="IPR020479">
    <property type="entry name" value="HD_metazoa"/>
</dbReference>
<dbReference type="Proteomes" id="UP000663829">
    <property type="component" value="Unassembled WGS sequence"/>
</dbReference>
<dbReference type="PRINTS" id="PR00024">
    <property type="entry name" value="HOMEOBOX"/>
</dbReference>
<dbReference type="PANTHER" id="PTHR47421">
    <property type="entry name" value="GS HOMEOBOX 2"/>
    <property type="match status" value="1"/>
</dbReference>
<dbReference type="PROSITE" id="PS00027">
    <property type="entry name" value="HOMEOBOX_1"/>
    <property type="match status" value="1"/>
</dbReference>
<keyword evidence="1 4" id="KW-0238">DNA-binding</keyword>
<evidence type="ECO:0000256" key="5">
    <source>
        <dbReference type="RuleBase" id="RU000682"/>
    </source>
</evidence>
<evidence type="ECO:0000313" key="8">
    <source>
        <dbReference type="EMBL" id="CAF3838171.1"/>
    </source>
</evidence>
<dbReference type="GO" id="GO:0000981">
    <property type="term" value="F:DNA-binding transcription factor activity, RNA polymerase II-specific"/>
    <property type="evidence" value="ECO:0007669"/>
    <property type="project" value="InterPro"/>
</dbReference>
<accession>A0A814LUD9</accession>
<evidence type="ECO:0000256" key="1">
    <source>
        <dbReference type="ARBA" id="ARBA00023125"/>
    </source>
</evidence>
<dbReference type="SMART" id="SM00389">
    <property type="entry name" value="HOX"/>
    <property type="match status" value="1"/>
</dbReference>
<dbReference type="GO" id="GO:0005634">
    <property type="term" value="C:nucleus"/>
    <property type="evidence" value="ECO:0007669"/>
    <property type="project" value="UniProtKB-SubCell"/>
</dbReference>
<dbReference type="Proteomes" id="UP000681722">
    <property type="component" value="Unassembled WGS sequence"/>
</dbReference>
<feature type="DNA-binding region" description="Homeobox" evidence="4">
    <location>
        <begin position="153"/>
        <end position="212"/>
    </location>
</feature>
<comment type="subcellular location">
    <subcellularLocation>
        <location evidence="4 5">Nucleus</location>
    </subcellularLocation>
</comment>
<dbReference type="OrthoDB" id="6159439at2759"/>
<protein>
    <recommendedName>
        <fullName evidence="6">Homeobox domain-containing protein</fullName>
    </recommendedName>
</protein>
<evidence type="ECO:0000313" key="9">
    <source>
        <dbReference type="Proteomes" id="UP000663829"/>
    </source>
</evidence>
<dbReference type="CDD" id="cd00086">
    <property type="entry name" value="homeodomain"/>
    <property type="match status" value="1"/>
</dbReference>
<dbReference type="Pfam" id="PF00046">
    <property type="entry name" value="Homeodomain"/>
    <property type="match status" value="1"/>
</dbReference>
<dbReference type="GO" id="GO:1990837">
    <property type="term" value="F:sequence-specific double-stranded DNA binding"/>
    <property type="evidence" value="ECO:0007669"/>
    <property type="project" value="TreeGrafter"/>
</dbReference>
<evidence type="ECO:0000256" key="2">
    <source>
        <dbReference type="ARBA" id="ARBA00023155"/>
    </source>
</evidence>
<dbReference type="EMBL" id="CAJOBC010004713">
    <property type="protein sequence ID" value="CAF3838171.1"/>
    <property type="molecule type" value="Genomic_DNA"/>
</dbReference>
<dbReference type="PANTHER" id="PTHR47421:SF1">
    <property type="entry name" value="GS HOMEOBOX 2"/>
    <property type="match status" value="1"/>
</dbReference>
<dbReference type="Gene3D" id="1.10.10.60">
    <property type="entry name" value="Homeodomain-like"/>
    <property type="match status" value="1"/>
</dbReference>
<proteinExistence type="predicted"/>
<dbReference type="InterPro" id="IPR001356">
    <property type="entry name" value="HD"/>
</dbReference>
<dbReference type="AlphaFoldDB" id="A0A814LUD9"/>
<comment type="caution">
    <text evidence="7">The sequence shown here is derived from an EMBL/GenBank/DDBJ whole genome shotgun (WGS) entry which is preliminary data.</text>
</comment>
<dbReference type="PROSITE" id="PS50071">
    <property type="entry name" value="HOMEOBOX_2"/>
    <property type="match status" value="1"/>
</dbReference>
<dbReference type="SUPFAM" id="SSF46689">
    <property type="entry name" value="Homeodomain-like"/>
    <property type="match status" value="1"/>
</dbReference>
<keyword evidence="2 4" id="KW-0371">Homeobox</keyword>
<evidence type="ECO:0000259" key="6">
    <source>
        <dbReference type="PROSITE" id="PS50071"/>
    </source>
</evidence>
<keyword evidence="3 4" id="KW-0539">Nucleus</keyword>
<reference evidence="7" key="1">
    <citation type="submission" date="2021-02" db="EMBL/GenBank/DDBJ databases">
        <authorList>
            <person name="Nowell W R."/>
        </authorList>
    </citation>
    <scope>NUCLEOTIDE SEQUENCE</scope>
</reference>